<feature type="domain" description="Periplasmic binding protein" evidence="4">
    <location>
        <begin position="41"/>
        <end position="301"/>
    </location>
</feature>
<dbReference type="GO" id="GO:0030246">
    <property type="term" value="F:carbohydrate binding"/>
    <property type="evidence" value="ECO:0007669"/>
    <property type="project" value="UniProtKB-ARBA"/>
</dbReference>
<comment type="caution">
    <text evidence="5">The sequence shown here is derived from an EMBL/GenBank/DDBJ whole genome shotgun (WGS) entry which is preliminary data.</text>
</comment>
<dbReference type="AlphaFoldDB" id="A0A2A6FEX9"/>
<dbReference type="Pfam" id="PF13407">
    <property type="entry name" value="Peripla_BP_4"/>
    <property type="match status" value="1"/>
</dbReference>
<keyword evidence="6" id="KW-1185">Reference proteome</keyword>
<proteinExistence type="inferred from homology"/>
<dbReference type="PANTHER" id="PTHR46847:SF1">
    <property type="entry name" value="D-ALLOSE-BINDING PERIPLASMIC PROTEIN-RELATED"/>
    <property type="match status" value="1"/>
</dbReference>
<reference evidence="5 6" key="1">
    <citation type="submission" date="2017-09" db="EMBL/GenBank/DDBJ databases">
        <title>Mesorhizobum sanjuanii sp. nov. isolated from nodules of Lotus tenuis in saline-alkaline lowlands of Flooding Pampa.</title>
        <authorList>
            <person name="Sannazzaro A.I."/>
            <person name="Torres Tejerizo G.A."/>
            <person name="Fontana F."/>
            <person name="Cumpa Velazquez L.M."/>
            <person name="Hansen L."/>
            <person name="Pistorio M."/>
            <person name="Estrella M.J."/>
        </authorList>
    </citation>
    <scope>NUCLEOTIDE SEQUENCE [LARGE SCALE GENOMIC DNA]</scope>
    <source>
        <strain evidence="5 6">BSA136</strain>
    </source>
</reference>
<name>A0A2A6FEX9_9HYPH</name>
<keyword evidence="3" id="KW-0732">Signal</keyword>
<organism evidence="5 6">
    <name type="scientific">Mesorhizobium sanjuanii</name>
    <dbReference type="NCBI Taxonomy" id="2037900"/>
    <lineage>
        <taxon>Bacteria</taxon>
        <taxon>Pseudomonadati</taxon>
        <taxon>Pseudomonadota</taxon>
        <taxon>Alphaproteobacteria</taxon>
        <taxon>Hyphomicrobiales</taxon>
        <taxon>Phyllobacteriaceae</taxon>
        <taxon>Mesorhizobium</taxon>
    </lineage>
</organism>
<dbReference type="InterPro" id="IPR028082">
    <property type="entry name" value="Peripla_BP_I"/>
</dbReference>
<sequence length="347" mass="36255">MQSVFKTKPRRSGVAAMIVSGAAIAIAAMLMPASAESIKLGYSAPFLTDPFQAIMANQTLKAVKDAGMEAMPATNANGDAGKQATDIRNLISAGAKVLIVNPTDSQAIVPVLEFAASKNVPTVLIDIAPAKGKSAMIVRADNKGIGGKACEALGAAIGGKGKVLSLMGDQATTNGRDRTTGFNECMKAKYPDVTIIEQPTYWKTDKATSAAQTVVTTTPDLVAIYMQSDSVMLAGVLNVLKSAGKLTKVGEPNHIFLATVDGTPYALEKIREDLLDVAVAQPLDLYAKYGAFYAKAAAEGKTFTAGPTDHNSEIVPVGDNLMDYLPATVVTKANASDPSLWGNQTEK</sequence>
<accession>A0A2A6FEX9</accession>
<dbReference type="GO" id="GO:0030313">
    <property type="term" value="C:cell envelope"/>
    <property type="evidence" value="ECO:0007669"/>
    <property type="project" value="UniProtKB-SubCell"/>
</dbReference>
<dbReference type="PANTHER" id="PTHR46847">
    <property type="entry name" value="D-ALLOSE-BINDING PERIPLASMIC PROTEIN-RELATED"/>
    <property type="match status" value="1"/>
</dbReference>
<evidence type="ECO:0000256" key="2">
    <source>
        <dbReference type="ARBA" id="ARBA00007639"/>
    </source>
</evidence>
<dbReference type="Proteomes" id="UP000219182">
    <property type="component" value="Unassembled WGS sequence"/>
</dbReference>
<dbReference type="RefSeq" id="WP_097574633.1">
    <property type="nucleotide sequence ID" value="NZ_NWQG01000091.1"/>
</dbReference>
<evidence type="ECO:0000313" key="5">
    <source>
        <dbReference type="EMBL" id="PDQ20181.1"/>
    </source>
</evidence>
<dbReference type="SUPFAM" id="SSF53822">
    <property type="entry name" value="Periplasmic binding protein-like I"/>
    <property type="match status" value="1"/>
</dbReference>
<evidence type="ECO:0000313" key="6">
    <source>
        <dbReference type="Proteomes" id="UP000219182"/>
    </source>
</evidence>
<dbReference type="CDD" id="cd01536">
    <property type="entry name" value="PBP1_ABC_sugar_binding-like"/>
    <property type="match status" value="1"/>
</dbReference>
<evidence type="ECO:0000259" key="4">
    <source>
        <dbReference type="Pfam" id="PF13407"/>
    </source>
</evidence>
<protein>
    <submittedName>
        <fullName evidence="5">ABC transporter substrate-binding protein</fullName>
    </submittedName>
</protein>
<evidence type="ECO:0000256" key="3">
    <source>
        <dbReference type="ARBA" id="ARBA00022729"/>
    </source>
</evidence>
<comment type="subcellular location">
    <subcellularLocation>
        <location evidence="1">Cell envelope</location>
    </subcellularLocation>
</comment>
<dbReference type="EMBL" id="NWQG01000091">
    <property type="protein sequence ID" value="PDQ20181.1"/>
    <property type="molecule type" value="Genomic_DNA"/>
</dbReference>
<gene>
    <name evidence="5" type="ORF">CN311_15330</name>
</gene>
<evidence type="ECO:0000256" key="1">
    <source>
        <dbReference type="ARBA" id="ARBA00004196"/>
    </source>
</evidence>
<comment type="similarity">
    <text evidence="2">Belongs to the bacterial solute-binding protein 2 family.</text>
</comment>
<dbReference type="InterPro" id="IPR025997">
    <property type="entry name" value="SBP_2_dom"/>
</dbReference>
<dbReference type="Gene3D" id="3.40.50.2300">
    <property type="match status" value="2"/>
</dbReference>